<proteinExistence type="predicted"/>
<dbReference type="Proteomes" id="UP001108240">
    <property type="component" value="Unplaced"/>
</dbReference>
<sequence length="201" mass="21999">MTHSLDSCLPCYWCPAGQTDDLALPCLVGHYCPPGSPVPILCPTGTYQDKQKQANCTISNCVTHSHISISGKRTEACILFLVSPTPGFYCDETFGAANMSVLQPCPKGHYCPKGTGYAEQFPCPASTYNPRELMDSQNDCLLCPSGHYCPDVGLEEPAGETDDISIKSLNCVFNHTCHVFLLYKPCVQMIVCRTVFGWFLV</sequence>
<dbReference type="SMART" id="SM01411">
    <property type="entry name" value="Ephrin_rec_like"/>
    <property type="match status" value="2"/>
</dbReference>
<evidence type="ECO:0000313" key="1">
    <source>
        <dbReference type="Ensembl" id="ENSCCRP00000099814.1"/>
    </source>
</evidence>
<organism evidence="1 2">
    <name type="scientific">Cyprinus carpio carpio</name>
    <dbReference type="NCBI Taxonomy" id="630221"/>
    <lineage>
        <taxon>Eukaryota</taxon>
        <taxon>Metazoa</taxon>
        <taxon>Chordata</taxon>
        <taxon>Craniata</taxon>
        <taxon>Vertebrata</taxon>
        <taxon>Euteleostomi</taxon>
        <taxon>Actinopterygii</taxon>
        <taxon>Neopterygii</taxon>
        <taxon>Teleostei</taxon>
        <taxon>Ostariophysi</taxon>
        <taxon>Cypriniformes</taxon>
        <taxon>Cyprinidae</taxon>
        <taxon>Cyprininae</taxon>
        <taxon>Cyprinus</taxon>
    </lineage>
</organism>
<accession>A0A9J7WY12</accession>
<evidence type="ECO:0000313" key="2">
    <source>
        <dbReference type="Proteomes" id="UP001108240"/>
    </source>
</evidence>
<dbReference type="AlphaFoldDB" id="A0A9J7WY12"/>
<reference evidence="1" key="2">
    <citation type="submission" date="2025-09" db="UniProtKB">
        <authorList>
            <consortium name="Ensembl"/>
        </authorList>
    </citation>
    <scope>IDENTIFICATION</scope>
</reference>
<dbReference type="Gene3D" id="2.10.50.10">
    <property type="entry name" value="Tumor Necrosis Factor Receptor, subunit A, domain 2"/>
    <property type="match status" value="1"/>
</dbReference>
<dbReference type="Ensembl" id="ENSCCRT00000137164.1">
    <property type="protein sequence ID" value="ENSCCRP00000099814.1"/>
    <property type="gene ID" value="ENSCCRG00000060075.1"/>
</dbReference>
<reference evidence="1" key="1">
    <citation type="submission" date="2025-08" db="UniProtKB">
        <authorList>
            <consortium name="Ensembl"/>
        </authorList>
    </citation>
    <scope>IDENTIFICATION</scope>
</reference>
<protein>
    <submittedName>
        <fullName evidence="1">Uncharacterized protein</fullName>
    </submittedName>
</protein>
<dbReference type="PANTHER" id="PTHR46104">
    <property type="entry name" value="GENE 9195-RELATED-RELATED"/>
    <property type="match status" value="1"/>
</dbReference>
<dbReference type="PANTHER" id="PTHR46104:SF1">
    <property type="entry name" value="GENE 9195-RELATED"/>
    <property type="match status" value="1"/>
</dbReference>
<keyword evidence="2" id="KW-1185">Reference proteome</keyword>
<name>A0A9J7WY12_CYPCA</name>